<accession>A0AAW6R0S1</accession>
<reference evidence="1" key="1">
    <citation type="journal article" date="2019" name="Int J Environ Res Public Health">
        <title>Characterization of Chromosome-Mediated BlaOXA-894 in Shewanella xiamenensis Isolated from Pig Wastewater.</title>
        <authorList>
            <person name="Zou H."/>
            <person name="Zhou Z."/>
            <person name="Xia H."/>
            <person name="Zhao Q."/>
            <person name="Li X."/>
        </authorList>
    </citation>
    <scope>NUCLEOTIDE SEQUENCE</scope>
    <source>
        <strain evidence="1">2015oxa</strain>
    </source>
</reference>
<dbReference type="InterPro" id="IPR047675">
    <property type="entry name" value="Putative_zinc-bd"/>
</dbReference>
<comment type="caution">
    <text evidence="1">The sequence shown here is derived from an EMBL/GenBank/DDBJ whole genome shotgun (WGS) entry which is preliminary data.</text>
</comment>
<proteinExistence type="predicted"/>
<gene>
    <name evidence="1" type="ORF">E2650_17025</name>
</gene>
<name>A0AAW6R0S1_9GAMM</name>
<dbReference type="AlphaFoldDB" id="A0AAW6R0S1"/>
<dbReference type="EMBL" id="SUNE01000015">
    <property type="protein sequence ID" value="MDG5901561.1"/>
    <property type="molecule type" value="Genomic_DNA"/>
</dbReference>
<evidence type="ECO:0000313" key="1">
    <source>
        <dbReference type="EMBL" id="MDG5901561.1"/>
    </source>
</evidence>
<dbReference type="Proteomes" id="UP001152518">
    <property type="component" value="Unassembled WGS sequence"/>
</dbReference>
<sequence>MSRFDLETLPRCGAQTRSGHPCQRYGNKANGRCKLHGGRSTGAKTTEGKLAVRVNALVNIFIWHFNKRYDLPIKPSDWENAITAYLQLCELSKERNQSASDAVTEIVGRYRVELEATKYCIAEYDGIEALVLIQSALDHYYKDMASEHLKFHLYAPVYPAPYFDNLQGSKAELSHEMQLLVNVGNKVSKSHLRNYISPEQKRLKEYLKLKQQR</sequence>
<dbReference type="NCBIfam" id="NF041373">
    <property type="entry name" value="HGG_STG"/>
    <property type="match status" value="1"/>
</dbReference>
<organism evidence="1">
    <name type="scientific">Shewanella xiamenensis</name>
    <dbReference type="NCBI Taxonomy" id="332186"/>
    <lineage>
        <taxon>Bacteria</taxon>
        <taxon>Pseudomonadati</taxon>
        <taxon>Pseudomonadota</taxon>
        <taxon>Gammaproteobacteria</taxon>
        <taxon>Alteromonadales</taxon>
        <taxon>Shewanellaceae</taxon>
        <taxon>Shewanella</taxon>
    </lineage>
</organism>
<dbReference type="RefSeq" id="WP_279255614.1">
    <property type="nucleotide sequence ID" value="NZ_JBCATI010000020.1"/>
</dbReference>
<reference evidence="1" key="2">
    <citation type="submission" date="2019-04" db="EMBL/GenBank/DDBJ databases">
        <authorList>
            <person name="Zou H."/>
        </authorList>
    </citation>
    <scope>NUCLEOTIDE SEQUENCE</scope>
    <source>
        <strain evidence="1">2015oxa</strain>
    </source>
</reference>
<protein>
    <submittedName>
        <fullName evidence="1">Uncharacterized protein</fullName>
    </submittedName>
</protein>